<dbReference type="CDD" id="cd09602">
    <property type="entry name" value="M1_APN"/>
    <property type="match status" value="1"/>
</dbReference>
<evidence type="ECO:0000256" key="8">
    <source>
        <dbReference type="ARBA" id="ARBA00022723"/>
    </source>
</evidence>
<dbReference type="InterPro" id="IPR050344">
    <property type="entry name" value="Peptidase_M1_aminopeptidases"/>
</dbReference>
<dbReference type="GO" id="GO:0008270">
    <property type="term" value="F:zinc ion binding"/>
    <property type="evidence" value="ECO:0007669"/>
    <property type="project" value="InterPro"/>
</dbReference>
<dbReference type="SUPFAM" id="SSF55486">
    <property type="entry name" value="Metalloproteases ('zincins'), catalytic domain"/>
    <property type="match status" value="1"/>
</dbReference>
<evidence type="ECO:0000256" key="3">
    <source>
        <dbReference type="ARBA" id="ARBA00010136"/>
    </source>
</evidence>
<keyword evidence="6 17" id="KW-0031">Aminopeptidase</keyword>
<evidence type="ECO:0000259" key="15">
    <source>
        <dbReference type="Pfam" id="PF11838"/>
    </source>
</evidence>
<comment type="cofactor">
    <cofactor evidence="2">
        <name>Zn(2+)</name>
        <dbReference type="ChEBI" id="CHEBI:29105"/>
    </cofactor>
</comment>
<evidence type="ECO:0000256" key="9">
    <source>
        <dbReference type="ARBA" id="ARBA00022801"/>
    </source>
</evidence>
<dbReference type="SUPFAM" id="SSF63737">
    <property type="entry name" value="Leukotriene A4 hydrolase N-terminal domain"/>
    <property type="match status" value="1"/>
</dbReference>
<dbReference type="GO" id="GO:0042277">
    <property type="term" value="F:peptide binding"/>
    <property type="evidence" value="ECO:0007669"/>
    <property type="project" value="TreeGrafter"/>
</dbReference>
<accession>A0A1R4I980</accession>
<dbReference type="GO" id="GO:0006508">
    <property type="term" value="P:proteolysis"/>
    <property type="evidence" value="ECO:0007669"/>
    <property type="project" value="UniProtKB-KW"/>
</dbReference>
<dbReference type="GO" id="GO:0016020">
    <property type="term" value="C:membrane"/>
    <property type="evidence" value="ECO:0007669"/>
    <property type="project" value="TreeGrafter"/>
</dbReference>
<dbReference type="Gene3D" id="2.60.40.1730">
    <property type="entry name" value="tricorn interacting facor f3 domain"/>
    <property type="match status" value="1"/>
</dbReference>
<dbReference type="NCBIfam" id="TIGR02412">
    <property type="entry name" value="pepN_strep_liv"/>
    <property type="match status" value="1"/>
</dbReference>
<gene>
    <name evidence="17" type="ORF">FM125_00730</name>
</gene>
<feature type="domain" description="Aminopeptidase N-like N-terminal" evidence="16">
    <location>
        <begin position="126"/>
        <end position="206"/>
    </location>
</feature>
<dbReference type="GO" id="GO:0070006">
    <property type="term" value="F:metalloaminopeptidase activity"/>
    <property type="evidence" value="ECO:0007669"/>
    <property type="project" value="TreeGrafter"/>
</dbReference>
<evidence type="ECO:0000256" key="2">
    <source>
        <dbReference type="ARBA" id="ARBA00001947"/>
    </source>
</evidence>
<proteinExistence type="inferred from homology"/>
<feature type="domain" description="ERAP1-like C-terminal" evidence="15">
    <location>
        <begin position="548"/>
        <end position="874"/>
    </location>
</feature>
<protein>
    <recommendedName>
        <fullName evidence="5">Aminopeptidase N</fullName>
        <ecNumber evidence="4">3.4.11.2</ecNumber>
    </recommendedName>
    <alternativeName>
        <fullName evidence="12">Alanine aminopeptidase</fullName>
    </alternativeName>
    <alternativeName>
        <fullName evidence="13">Lysyl aminopeptidase</fullName>
    </alternativeName>
</protein>
<dbReference type="GO" id="GO:0016285">
    <property type="term" value="F:alanyl aminopeptidase activity"/>
    <property type="evidence" value="ECO:0007669"/>
    <property type="project" value="UniProtKB-EC"/>
</dbReference>
<dbReference type="InterPro" id="IPR024571">
    <property type="entry name" value="ERAP1-like_C_dom"/>
</dbReference>
<dbReference type="InterPro" id="IPR012778">
    <property type="entry name" value="Pept_M1_aminopeptidase"/>
</dbReference>
<dbReference type="Gene3D" id="1.10.390.10">
    <property type="entry name" value="Neutral Protease Domain 2"/>
    <property type="match status" value="1"/>
</dbReference>
<dbReference type="FunFam" id="1.10.390.10:FF:000004">
    <property type="entry name" value="Aminopeptidase N"/>
    <property type="match status" value="1"/>
</dbReference>
<dbReference type="Pfam" id="PF17900">
    <property type="entry name" value="Peptidase_M1_N"/>
    <property type="match status" value="1"/>
</dbReference>
<evidence type="ECO:0000256" key="13">
    <source>
        <dbReference type="ARBA" id="ARBA00031533"/>
    </source>
</evidence>
<dbReference type="AlphaFoldDB" id="A0A1R4I980"/>
<feature type="domain" description="Peptidase M1 membrane alanine aminopeptidase" evidence="14">
    <location>
        <begin position="254"/>
        <end position="465"/>
    </location>
</feature>
<evidence type="ECO:0000256" key="12">
    <source>
        <dbReference type="ARBA" id="ARBA00029811"/>
    </source>
</evidence>
<dbReference type="Pfam" id="PF01433">
    <property type="entry name" value="Peptidase_M1"/>
    <property type="match status" value="1"/>
</dbReference>
<keyword evidence="10" id="KW-0862">Zinc</keyword>
<reference evidence="17 18" key="1">
    <citation type="submission" date="2017-02" db="EMBL/GenBank/DDBJ databases">
        <authorList>
            <person name="Peterson S.W."/>
        </authorList>
    </citation>
    <scope>NUCLEOTIDE SEQUENCE [LARGE SCALE GENOMIC DNA]</scope>
    <source>
        <strain evidence="17 18">2B3F</strain>
    </source>
</reference>
<dbReference type="EC" id="3.4.11.2" evidence="4"/>
<dbReference type="RefSeq" id="WP_087133330.1">
    <property type="nucleotide sequence ID" value="NZ_FUKP01000006.1"/>
</dbReference>
<dbReference type="InterPro" id="IPR014782">
    <property type="entry name" value="Peptidase_M1_dom"/>
</dbReference>
<evidence type="ECO:0000313" key="17">
    <source>
        <dbReference type="EMBL" id="SJN16164.1"/>
    </source>
</evidence>
<dbReference type="EMBL" id="FUKP01000006">
    <property type="protein sequence ID" value="SJN16164.1"/>
    <property type="molecule type" value="Genomic_DNA"/>
</dbReference>
<evidence type="ECO:0000256" key="7">
    <source>
        <dbReference type="ARBA" id="ARBA00022670"/>
    </source>
</evidence>
<dbReference type="GO" id="GO:0005615">
    <property type="term" value="C:extracellular space"/>
    <property type="evidence" value="ECO:0007669"/>
    <property type="project" value="TreeGrafter"/>
</dbReference>
<dbReference type="GO" id="GO:0005737">
    <property type="term" value="C:cytoplasm"/>
    <property type="evidence" value="ECO:0007669"/>
    <property type="project" value="TreeGrafter"/>
</dbReference>
<dbReference type="InterPro" id="IPR045357">
    <property type="entry name" value="Aminopeptidase_N-like_N"/>
</dbReference>
<keyword evidence="11" id="KW-0482">Metalloprotease</keyword>
<evidence type="ECO:0000256" key="4">
    <source>
        <dbReference type="ARBA" id="ARBA00012564"/>
    </source>
</evidence>
<dbReference type="Pfam" id="PF11838">
    <property type="entry name" value="ERAP1_C"/>
    <property type="match status" value="1"/>
</dbReference>
<comment type="similarity">
    <text evidence="3">Belongs to the peptidase M1 family.</text>
</comment>
<dbReference type="InterPro" id="IPR042097">
    <property type="entry name" value="Aminopeptidase_N-like_N_sf"/>
</dbReference>
<dbReference type="PRINTS" id="PR00756">
    <property type="entry name" value="ALADIPTASE"/>
</dbReference>
<dbReference type="PANTHER" id="PTHR11533">
    <property type="entry name" value="PROTEASE M1 ZINC METALLOPROTEASE"/>
    <property type="match status" value="1"/>
</dbReference>
<evidence type="ECO:0000259" key="16">
    <source>
        <dbReference type="Pfam" id="PF17900"/>
    </source>
</evidence>
<organism evidence="17 18">
    <name type="scientific">Micrococcus lylae</name>
    <dbReference type="NCBI Taxonomy" id="1273"/>
    <lineage>
        <taxon>Bacteria</taxon>
        <taxon>Bacillati</taxon>
        <taxon>Actinomycetota</taxon>
        <taxon>Actinomycetes</taxon>
        <taxon>Micrococcales</taxon>
        <taxon>Micrococcaceae</taxon>
        <taxon>Micrococcus</taxon>
    </lineage>
</organism>
<evidence type="ECO:0000256" key="6">
    <source>
        <dbReference type="ARBA" id="ARBA00022438"/>
    </source>
</evidence>
<evidence type="ECO:0000259" key="14">
    <source>
        <dbReference type="Pfam" id="PF01433"/>
    </source>
</evidence>
<dbReference type="Proteomes" id="UP000196230">
    <property type="component" value="Unassembled WGS sequence"/>
</dbReference>
<keyword evidence="9 17" id="KW-0378">Hydrolase</keyword>
<keyword evidence="7" id="KW-0645">Protease</keyword>
<evidence type="ECO:0000256" key="5">
    <source>
        <dbReference type="ARBA" id="ARBA00015611"/>
    </source>
</evidence>
<dbReference type="PANTHER" id="PTHR11533:SF174">
    <property type="entry name" value="PUROMYCIN-SENSITIVE AMINOPEPTIDASE-RELATED"/>
    <property type="match status" value="1"/>
</dbReference>
<dbReference type="InterPro" id="IPR027268">
    <property type="entry name" value="Peptidase_M4/M1_CTD_sf"/>
</dbReference>
<evidence type="ECO:0000313" key="18">
    <source>
        <dbReference type="Proteomes" id="UP000196230"/>
    </source>
</evidence>
<evidence type="ECO:0000256" key="1">
    <source>
        <dbReference type="ARBA" id="ARBA00000098"/>
    </source>
</evidence>
<sequence>MSENTSALPRPDWDTAELTRDEARGRANAVSVRSYDVCVDVRNAEDAEAEAYPVTATLVFSCSEPGSETWLDWINASVESVELNGETLDVAEVAGRNRVRLPGLAAENTVVLRGTSLYSRSGEGMHRYVDPADGQTYLYTQYEPADARRVFPNFEQPDLKASFSFRLTGPAAWVLASNGAETSRTKNDDGSVTVAFQATRPQSTYITTLLAGPYAVFENHWGGHEATGAVPVDLRIFCRQTLAEHMDADAVFAITKNGLDFFHDLFGVPYEWGKYDQAFVPEYNLGAMENPGLVTFTEHYIHDTAPTRAQLEGRANTILHEMAHMWFGDLVTMRWWDDLWLKESFADYMGTLASAEAAGFTEAWTSFASRRKAWAYVQDQYPTTHPIVADIVDLEAARQNFDGITYAKGASVLKQLAAYVGREAFEQAARTYFQRHAWGNAELKDFLAVLSEASGRDMSAWADAWLHTAGVPTLRVDIVDGTAVLVQSGEDPTTGEPIRRPHVVQVGVYEPNASGALMRTDSVTVDVAKGVERTPIRGLEVPEHGVRLVLPNDEDLTYAAVSLDQISLDAVLTHRIADPLAQATVWASLWAMVRGGELSVAAFVDAMEALADTIAPVAVYTQVLTQAASAVSLYAAADERARLRTRLGSLLLRHVAGLEAGSDRQRAAARVLALLARKDAELAGQVEQALVQDAETAAPGLAVDTEIRWLVLQALAATGGIDRAGLDTALAEQRTAKTVVGHTLAVNALPEAQVKQAAWDAVISGVDAAGTPLSNDLLSATAEGFATDAGELTAGYGQRLFGELEQLWSSRSNGLASRAIHGLFPLHQDAVDGDEAAQEQHPVLAAAQAWIDGHPDAPGALRRLVIEETDALRRSLRVQSRQEELRHI</sequence>
<dbReference type="InterPro" id="IPR001930">
    <property type="entry name" value="Peptidase_M1"/>
</dbReference>
<evidence type="ECO:0000256" key="10">
    <source>
        <dbReference type="ARBA" id="ARBA00022833"/>
    </source>
</evidence>
<dbReference type="GO" id="GO:0043171">
    <property type="term" value="P:peptide catabolic process"/>
    <property type="evidence" value="ECO:0007669"/>
    <property type="project" value="TreeGrafter"/>
</dbReference>
<comment type="catalytic activity">
    <reaction evidence="1">
        <text>Release of an N-terminal amino acid, Xaa-|-Yaa- from a peptide, amide or arylamide. Xaa is preferably Ala, but may be most amino acids including Pro (slow action). When a terminal hydrophobic residue is followed by a prolyl residue, the two may be released as an intact Xaa-Pro dipeptide.</text>
        <dbReference type="EC" id="3.4.11.2"/>
    </reaction>
</comment>
<evidence type="ECO:0000256" key="11">
    <source>
        <dbReference type="ARBA" id="ARBA00023049"/>
    </source>
</evidence>
<name>A0A1R4I980_9MICC</name>
<keyword evidence="8" id="KW-0479">Metal-binding</keyword>